<keyword evidence="1" id="KW-0805">Transcription regulation</keyword>
<dbReference type="Gene3D" id="1.10.357.10">
    <property type="entry name" value="Tetracycline Repressor, domain 2"/>
    <property type="match status" value="1"/>
</dbReference>
<dbReference type="InterPro" id="IPR036271">
    <property type="entry name" value="Tet_transcr_reg_TetR-rel_C_sf"/>
</dbReference>
<evidence type="ECO:0000256" key="4">
    <source>
        <dbReference type="PROSITE-ProRule" id="PRU00335"/>
    </source>
</evidence>
<evidence type="ECO:0000313" key="7">
    <source>
        <dbReference type="Proteomes" id="UP000619479"/>
    </source>
</evidence>
<dbReference type="InterPro" id="IPR001647">
    <property type="entry name" value="HTH_TetR"/>
</dbReference>
<dbReference type="GO" id="GO:0000976">
    <property type="term" value="F:transcription cis-regulatory region binding"/>
    <property type="evidence" value="ECO:0007669"/>
    <property type="project" value="TreeGrafter"/>
</dbReference>
<dbReference type="PROSITE" id="PS50977">
    <property type="entry name" value="HTH_TETR_2"/>
    <property type="match status" value="1"/>
</dbReference>
<gene>
    <name evidence="6" type="ORF">Acy02nite_33960</name>
</gene>
<feature type="DNA-binding region" description="H-T-H motif" evidence="4">
    <location>
        <begin position="30"/>
        <end position="49"/>
    </location>
</feature>
<dbReference type="AlphaFoldDB" id="A0A919IP14"/>
<dbReference type="RefSeq" id="WP_239174936.1">
    <property type="nucleotide sequence ID" value="NZ_BAAAUC010000003.1"/>
</dbReference>
<dbReference type="PRINTS" id="PR00455">
    <property type="entry name" value="HTHTETR"/>
</dbReference>
<dbReference type="EMBL" id="BOMH01000026">
    <property type="protein sequence ID" value="GID65515.1"/>
    <property type="molecule type" value="Genomic_DNA"/>
</dbReference>
<dbReference type="PANTHER" id="PTHR30055:SF234">
    <property type="entry name" value="HTH-TYPE TRANSCRIPTIONAL REGULATOR BETI"/>
    <property type="match status" value="1"/>
</dbReference>
<dbReference type="SUPFAM" id="SSF48498">
    <property type="entry name" value="Tetracyclin repressor-like, C-terminal domain"/>
    <property type="match status" value="1"/>
</dbReference>
<evidence type="ECO:0000256" key="1">
    <source>
        <dbReference type="ARBA" id="ARBA00023015"/>
    </source>
</evidence>
<dbReference type="InterPro" id="IPR009057">
    <property type="entry name" value="Homeodomain-like_sf"/>
</dbReference>
<dbReference type="GO" id="GO:0003700">
    <property type="term" value="F:DNA-binding transcription factor activity"/>
    <property type="evidence" value="ECO:0007669"/>
    <property type="project" value="TreeGrafter"/>
</dbReference>
<proteinExistence type="predicted"/>
<reference evidence="6" key="1">
    <citation type="submission" date="2021-01" db="EMBL/GenBank/DDBJ databases">
        <title>Whole genome shotgun sequence of Actinoplanes cyaneus NBRC 14990.</title>
        <authorList>
            <person name="Komaki H."/>
            <person name="Tamura T."/>
        </authorList>
    </citation>
    <scope>NUCLEOTIDE SEQUENCE</scope>
    <source>
        <strain evidence="6">NBRC 14990</strain>
    </source>
</reference>
<comment type="caution">
    <text evidence="6">The sequence shown here is derived from an EMBL/GenBank/DDBJ whole genome shotgun (WGS) entry which is preliminary data.</text>
</comment>
<dbReference type="Pfam" id="PF17920">
    <property type="entry name" value="TetR_C_16"/>
    <property type="match status" value="1"/>
</dbReference>
<keyword evidence="7" id="KW-1185">Reference proteome</keyword>
<organism evidence="6 7">
    <name type="scientific">Actinoplanes cyaneus</name>
    <dbReference type="NCBI Taxonomy" id="52696"/>
    <lineage>
        <taxon>Bacteria</taxon>
        <taxon>Bacillati</taxon>
        <taxon>Actinomycetota</taxon>
        <taxon>Actinomycetes</taxon>
        <taxon>Micromonosporales</taxon>
        <taxon>Micromonosporaceae</taxon>
        <taxon>Actinoplanes</taxon>
    </lineage>
</organism>
<dbReference type="Proteomes" id="UP000619479">
    <property type="component" value="Unassembled WGS sequence"/>
</dbReference>
<dbReference type="Pfam" id="PF00440">
    <property type="entry name" value="TetR_N"/>
    <property type="match status" value="1"/>
</dbReference>
<evidence type="ECO:0000313" key="6">
    <source>
        <dbReference type="EMBL" id="GID65515.1"/>
    </source>
</evidence>
<keyword evidence="3" id="KW-0804">Transcription</keyword>
<protein>
    <submittedName>
        <fullName evidence="6">TetR family transcriptional regulator</fullName>
    </submittedName>
</protein>
<dbReference type="InterPro" id="IPR041678">
    <property type="entry name" value="TetR_C_16"/>
</dbReference>
<accession>A0A919IP14</accession>
<evidence type="ECO:0000256" key="2">
    <source>
        <dbReference type="ARBA" id="ARBA00023125"/>
    </source>
</evidence>
<dbReference type="InterPro" id="IPR050109">
    <property type="entry name" value="HTH-type_TetR-like_transc_reg"/>
</dbReference>
<feature type="domain" description="HTH tetR-type" evidence="5">
    <location>
        <begin position="7"/>
        <end position="67"/>
    </location>
</feature>
<sequence>MRRRDSAATKQLLLDAARRRFATDGYAATFIRDIATDAGVNVALIARYFGNKEGLFRACLAGSADELERSVAEDVTLEQLAAVMARHLTDARNGQYQTRIMMLLRSSGDPRAEEIRIGTLHSFAERLAALSGAPVLDAQFVLAATLGLTILRSAGVTPLADADQDELTPRLQRLITAML</sequence>
<evidence type="ECO:0000259" key="5">
    <source>
        <dbReference type="PROSITE" id="PS50977"/>
    </source>
</evidence>
<evidence type="ECO:0000256" key="3">
    <source>
        <dbReference type="ARBA" id="ARBA00023163"/>
    </source>
</evidence>
<name>A0A919IP14_9ACTN</name>
<dbReference type="SUPFAM" id="SSF46689">
    <property type="entry name" value="Homeodomain-like"/>
    <property type="match status" value="1"/>
</dbReference>
<keyword evidence="2 4" id="KW-0238">DNA-binding</keyword>
<dbReference type="PANTHER" id="PTHR30055">
    <property type="entry name" value="HTH-TYPE TRANSCRIPTIONAL REGULATOR RUTR"/>
    <property type="match status" value="1"/>
</dbReference>